<comment type="subcellular location">
    <subcellularLocation>
        <location evidence="2">Membrane</location>
        <topology evidence="2">Multi-pass membrane protein</topology>
    </subcellularLocation>
</comment>
<organism evidence="13 14">
    <name type="scientific">Candidatus Ishikawaella capsulata Mpkobe</name>
    <dbReference type="NCBI Taxonomy" id="476281"/>
    <lineage>
        <taxon>Bacteria</taxon>
        <taxon>Pseudomonadati</taxon>
        <taxon>Pseudomonadota</taxon>
        <taxon>Gammaproteobacteria</taxon>
        <taxon>Enterobacterales</taxon>
        <taxon>Enterobacteriaceae</taxon>
        <taxon>Candidatus Ishikawella</taxon>
    </lineage>
</organism>
<dbReference type="PANTHER" id="PTHR42837">
    <property type="entry name" value="REGULATOR OF SIGMA-E PROTEASE RSEP"/>
    <property type="match status" value="1"/>
</dbReference>
<evidence type="ECO:0000256" key="1">
    <source>
        <dbReference type="ARBA" id="ARBA00001947"/>
    </source>
</evidence>
<dbReference type="InterPro" id="IPR004387">
    <property type="entry name" value="Pept_M50_Zn"/>
</dbReference>
<dbReference type="Proteomes" id="UP000061704">
    <property type="component" value="Chromosome"/>
</dbReference>
<comment type="similarity">
    <text evidence="3 11">Belongs to the peptidase M50B family.</text>
</comment>
<dbReference type="AlphaFoldDB" id="C5WCK4"/>
<feature type="transmembrane region" description="Helical" evidence="11">
    <location>
        <begin position="377"/>
        <end position="397"/>
    </location>
</feature>
<dbReference type="InterPro" id="IPR041489">
    <property type="entry name" value="PDZ_6"/>
</dbReference>
<dbReference type="Gene3D" id="2.30.42.10">
    <property type="match status" value="2"/>
</dbReference>
<dbReference type="NCBIfam" id="TIGR00054">
    <property type="entry name" value="RIP metalloprotease RseP"/>
    <property type="match status" value="1"/>
</dbReference>
<dbReference type="InterPro" id="IPR001478">
    <property type="entry name" value="PDZ"/>
</dbReference>
<dbReference type="CDD" id="cd06163">
    <property type="entry name" value="S2P-M50_PDZ_RseP-like"/>
    <property type="match status" value="1"/>
</dbReference>
<evidence type="ECO:0000256" key="4">
    <source>
        <dbReference type="ARBA" id="ARBA00022670"/>
    </source>
</evidence>
<dbReference type="Pfam" id="PF02163">
    <property type="entry name" value="Peptidase_M50"/>
    <property type="match status" value="1"/>
</dbReference>
<evidence type="ECO:0000256" key="7">
    <source>
        <dbReference type="ARBA" id="ARBA00022833"/>
    </source>
</evidence>
<dbReference type="PANTHER" id="PTHR42837:SF2">
    <property type="entry name" value="MEMBRANE METALLOPROTEASE ARASP2, CHLOROPLASTIC-RELATED"/>
    <property type="match status" value="1"/>
</dbReference>
<dbReference type="Pfam" id="PF17820">
    <property type="entry name" value="PDZ_6"/>
    <property type="match status" value="1"/>
</dbReference>
<dbReference type="InterPro" id="IPR036034">
    <property type="entry name" value="PDZ_sf"/>
</dbReference>
<evidence type="ECO:0000259" key="12">
    <source>
        <dbReference type="SMART" id="SM00228"/>
    </source>
</evidence>
<evidence type="ECO:0000313" key="14">
    <source>
        <dbReference type="Proteomes" id="UP000061704"/>
    </source>
</evidence>
<evidence type="ECO:0000256" key="8">
    <source>
        <dbReference type="ARBA" id="ARBA00022989"/>
    </source>
</evidence>
<protein>
    <recommendedName>
        <fullName evidence="11">Zinc metalloprotease</fullName>
        <ecNumber evidence="11">3.4.24.-</ecNumber>
    </recommendedName>
</protein>
<comment type="cofactor">
    <cofactor evidence="1 11">
        <name>Zn(2+)</name>
        <dbReference type="ChEBI" id="CHEBI:29105"/>
    </cofactor>
</comment>
<keyword evidence="4" id="KW-0645">Protease</keyword>
<gene>
    <name evidence="13" type="primary">yaeL</name>
    <name evidence="13" type="ORF">ICMP_200</name>
</gene>
<keyword evidence="14" id="KW-1185">Reference proteome</keyword>
<keyword evidence="6 11" id="KW-0378">Hydrolase</keyword>
<proteinExistence type="inferred from homology"/>
<feature type="domain" description="PDZ" evidence="12">
    <location>
        <begin position="214"/>
        <end position="285"/>
    </location>
</feature>
<dbReference type="EC" id="3.4.24.-" evidence="11"/>
<evidence type="ECO:0000256" key="10">
    <source>
        <dbReference type="ARBA" id="ARBA00023136"/>
    </source>
</evidence>
<keyword evidence="10 11" id="KW-0472">Membrane</keyword>
<evidence type="ECO:0000256" key="5">
    <source>
        <dbReference type="ARBA" id="ARBA00022692"/>
    </source>
</evidence>
<dbReference type="HOGENOM" id="CLU_025778_0_2_6"/>
<dbReference type="KEGG" id="icp:ICMP_200"/>
<dbReference type="GO" id="GO:0004222">
    <property type="term" value="F:metalloendopeptidase activity"/>
    <property type="evidence" value="ECO:0007669"/>
    <property type="project" value="InterPro"/>
</dbReference>
<dbReference type="GO" id="GO:0006508">
    <property type="term" value="P:proteolysis"/>
    <property type="evidence" value="ECO:0007669"/>
    <property type="project" value="UniProtKB-KW"/>
</dbReference>
<dbReference type="SMART" id="SM00228">
    <property type="entry name" value="PDZ"/>
    <property type="match status" value="2"/>
</dbReference>
<name>C5WCK4_9ENTR</name>
<keyword evidence="9 11" id="KW-0482">Metalloprotease</keyword>
<dbReference type="GO" id="GO:0016020">
    <property type="term" value="C:membrane"/>
    <property type="evidence" value="ECO:0007669"/>
    <property type="project" value="UniProtKB-SubCell"/>
</dbReference>
<evidence type="ECO:0000256" key="2">
    <source>
        <dbReference type="ARBA" id="ARBA00004141"/>
    </source>
</evidence>
<keyword evidence="5 11" id="KW-0812">Transmembrane</keyword>
<dbReference type="EMBL" id="AP010872">
    <property type="protein sequence ID" value="BAH83060.1"/>
    <property type="molecule type" value="Genomic_DNA"/>
</dbReference>
<keyword evidence="8 11" id="KW-1133">Transmembrane helix</keyword>
<dbReference type="STRING" id="476281.ICMP_200"/>
<reference evidence="13 14" key="1">
    <citation type="journal article" date="2011" name="Genome Biol. Evol.">
        <title>Reductive evolution of bacterial genome in insect gut environment.</title>
        <authorList>
            <person name="Nikoh N."/>
            <person name="Hosokawa T."/>
            <person name="Ohshima K."/>
            <person name="Hattori M."/>
            <person name="Fukatsu T."/>
        </authorList>
    </citation>
    <scope>NUCLEOTIDE SEQUENCE [LARGE SCALE GENOMIC DNA]</scope>
    <source>
        <strain evidence="13 14">Mpkobe</strain>
    </source>
</reference>
<evidence type="ECO:0000256" key="3">
    <source>
        <dbReference type="ARBA" id="ARBA00007931"/>
    </source>
</evidence>
<evidence type="ECO:0000256" key="11">
    <source>
        <dbReference type="RuleBase" id="RU362031"/>
    </source>
</evidence>
<dbReference type="InterPro" id="IPR008915">
    <property type="entry name" value="Peptidase_M50"/>
</dbReference>
<feature type="transmembrane region" description="Helical" evidence="11">
    <location>
        <begin position="6"/>
        <end position="26"/>
    </location>
</feature>
<dbReference type="GO" id="GO:0046872">
    <property type="term" value="F:metal ion binding"/>
    <property type="evidence" value="ECO:0007669"/>
    <property type="project" value="UniProtKB-KW"/>
</dbReference>
<sequence>MRTCEMLNLIIIFITFIITFATLITVHEGGHFFAARLCGVQVQSFSIGFGKTIWKYLDKKGTEYIIALIPFGGYVKMLDTRTDDVPVPMLHKTFNSKKIWQKATIFAAGPIANIIFAITVYCIVLFIGIPNFKPVIGDVLTKSLAAEAQIQPNMEVKYIDDVKISDWDEVTRTLLNKTGKKVIIKLSSLNDNNIQIRQINLKTLQFNPHVKYDPLLAIGIIPKHINIENIIVAVEPYTPASKAGLHIGDKIIAIDNKPVSNGQDYLNLLHSYPGRIFVLKVNRQGLILQLKFIPEIYQNKCLIGFSSKVAVLSNTYKIIKYHNPIKLIELSVKKIFQLIELTISALIKILTGQMKITYLSGPISIVENAANAAKHGLISYLMFLSLISINLAIMNMFPLPILDGGHLLFLFIEIIIGKPLSEEIYNISYHISSIVLLLLILLIFYNDLLHILK</sequence>
<feature type="transmembrane region" description="Helical" evidence="11">
    <location>
        <begin position="427"/>
        <end position="445"/>
    </location>
</feature>
<feature type="domain" description="PDZ" evidence="12">
    <location>
        <begin position="122"/>
        <end position="190"/>
    </location>
</feature>
<keyword evidence="11" id="KW-0479">Metal-binding</keyword>
<evidence type="ECO:0000256" key="6">
    <source>
        <dbReference type="ARBA" id="ARBA00022801"/>
    </source>
</evidence>
<dbReference type="SUPFAM" id="SSF50156">
    <property type="entry name" value="PDZ domain-like"/>
    <property type="match status" value="2"/>
</dbReference>
<evidence type="ECO:0000256" key="9">
    <source>
        <dbReference type="ARBA" id="ARBA00023049"/>
    </source>
</evidence>
<accession>C5WCK4</accession>
<keyword evidence="7 11" id="KW-0862">Zinc</keyword>
<feature type="transmembrane region" description="Helical" evidence="11">
    <location>
        <begin position="105"/>
        <end position="129"/>
    </location>
</feature>
<evidence type="ECO:0000313" key="13">
    <source>
        <dbReference type="EMBL" id="BAH83060.1"/>
    </source>
</evidence>